<dbReference type="InterPro" id="IPR015217">
    <property type="entry name" value="Invasin_dom_3"/>
</dbReference>
<feature type="domain" description="SbsA Ig-like" evidence="9">
    <location>
        <begin position="560"/>
        <end position="663"/>
    </location>
</feature>
<dbReference type="InterPro" id="IPR008964">
    <property type="entry name" value="Invasin/intimin_cell_adhesion"/>
</dbReference>
<dbReference type="InterPro" id="IPR059177">
    <property type="entry name" value="GH29D-like_dom"/>
</dbReference>
<evidence type="ECO:0000256" key="1">
    <source>
        <dbReference type="ARBA" id="ARBA00004196"/>
    </source>
</evidence>
<dbReference type="Gene3D" id="2.160.20.10">
    <property type="entry name" value="Single-stranded right-handed beta-helix, Pectin lyase-like"/>
    <property type="match status" value="1"/>
</dbReference>
<name>F0T8H8_METLA</name>
<dbReference type="InterPro" id="IPR032812">
    <property type="entry name" value="SbsA_Ig"/>
</dbReference>
<evidence type="ECO:0000259" key="9">
    <source>
        <dbReference type="Pfam" id="PF13205"/>
    </source>
</evidence>
<dbReference type="PANTHER" id="PTHR11319">
    <property type="entry name" value="G PROTEIN-COUPLED RECEPTOR-RELATED"/>
    <property type="match status" value="1"/>
</dbReference>
<keyword evidence="4" id="KW-0964">Secreted</keyword>
<feature type="domain" description="GH29D-like beta-sandwich" evidence="10">
    <location>
        <begin position="489"/>
        <end position="554"/>
    </location>
</feature>
<evidence type="ECO:0000313" key="12">
    <source>
        <dbReference type="Proteomes" id="UP000007490"/>
    </source>
</evidence>
<evidence type="ECO:0000256" key="2">
    <source>
        <dbReference type="ARBA" id="ARBA00004442"/>
    </source>
</evidence>
<dbReference type="Pfam" id="PF02415">
    <property type="entry name" value="Chlam_PMP"/>
    <property type="match status" value="3"/>
</dbReference>
<dbReference type="SUPFAM" id="SSF51126">
    <property type="entry name" value="Pectin lyase-like"/>
    <property type="match status" value="1"/>
</dbReference>
<dbReference type="Gene3D" id="2.60.40.10">
    <property type="entry name" value="Immunoglobulins"/>
    <property type="match status" value="1"/>
</dbReference>
<proteinExistence type="predicted"/>
<evidence type="ECO:0000259" key="8">
    <source>
        <dbReference type="Pfam" id="PF09134"/>
    </source>
</evidence>
<reference evidence="11 12" key="2">
    <citation type="journal article" date="2014" name="Int. J. Syst. Evol. Microbiol.">
        <title>Methanobacterium paludis sp. nov. and a novel strain of Methanobacterium lacus isolated from northern peatlands.</title>
        <authorList>
            <person name="Cadillo-Quiroz H."/>
            <person name="Brauer S.L."/>
            <person name="Goodson N."/>
            <person name="Yavitt J.B."/>
            <person name="Zinder S.H."/>
        </authorList>
    </citation>
    <scope>NUCLEOTIDE SEQUENCE [LARGE SCALE GENOMIC DNA]</scope>
    <source>
        <strain evidence="11 12">AL-21</strain>
    </source>
</reference>
<dbReference type="InterPro" id="IPR014755">
    <property type="entry name" value="Cu-Rt/internalin_Ig-like"/>
</dbReference>
<dbReference type="NCBIfam" id="TIGR01376">
    <property type="entry name" value="POMP_repeat"/>
    <property type="match status" value="1"/>
</dbReference>
<dbReference type="RefSeq" id="WP_013645080.1">
    <property type="nucleotide sequence ID" value="NC_015216.1"/>
</dbReference>
<dbReference type="eggNOG" id="arCOG09729">
    <property type="taxonomic scope" value="Archaea"/>
</dbReference>
<keyword evidence="12" id="KW-1185">Reference proteome</keyword>
<organism evidence="11 12">
    <name type="scientific">Methanobacterium lacus (strain AL-21)</name>
    <dbReference type="NCBI Taxonomy" id="877455"/>
    <lineage>
        <taxon>Archaea</taxon>
        <taxon>Methanobacteriati</taxon>
        <taxon>Methanobacteriota</taxon>
        <taxon>Methanomada group</taxon>
        <taxon>Methanobacteria</taxon>
        <taxon>Methanobacteriales</taxon>
        <taxon>Methanobacteriaceae</taxon>
        <taxon>Methanobacterium</taxon>
    </lineage>
</organism>
<comment type="subcellular location">
    <subcellularLocation>
        <location evidence="1">Cell envelope</location>
    </subcellularLocation>
    <subcellularLocation>
        <location evidence="2">Cell outer membrane</location>
    </subcellularLocation>
    <subcellularLocation>
        <location evidence="3">Secreted</location>
    </subcellularLocation>
</comment>
<dbReference type="OrthoDB" id="78475at2157"/>
<evidence type="ECO:0000256" key="6">
    <source>
        <dbReference type="ARBA" id="ARBA00023136"/>
    </source>
</evidence>
<dbReference type="Proteomes" id="UP000007490">
    <property type="component" value="Chromosome"/>
</dbReference>
<feature type="domain" description="Invasin" evidence="8">
    <location>
        <begin position="388"/>
        <end position="471"/>
    </location>
</feature>
<keyword evidence="5" id="KW-0732">Signal</keyword>
<evidence type="ECO:0000256" key="5">
    <source>
        <dbReference type="ARBA" id="ARBA00022729"/>
    </source>
</evidence>
<accession>F0T8H8</accession>
<dbReference type="GO" id="GO:0005576">
    <property type="term" value="C:extracellular region"/>
    <property type="evidence" value="ECO:0007669"/>
    <property type="project" value="UniProtKB-SubCell"/>
</dbReference>
<evidence type="ECO:0000256" key="4">
    <source>
        <dbReference type="ARBA" id="ARBA00022525"/>
    </source>
</evidence>
<sequence length="665" mass="69555">MGIFLFSVGVGSVSAATTVNNSTIYVNTAGSDTSDGQSAVYNGTSGPKKTIKNATGTVANHGTIYISKGTYKEYNITINTNMTIIGDNQSNTFIDAQGLGNIFNITPGLHITLINLTLKNGNSTDFGGAINNPGSDGILNITNSTFKNNTANVAGAISNEGTLTVTNSTFNSNNATEGGGAIFSSGKLTIENNIFTNNYSNYGGALYCSGIVTETNNIFTNNSATSSGGVIYINGNLISINDKFENNNAANGGVIYNDDTVTFINDQITNNTAANGGVIYNNGAVTVINDKFINNTAANGGIIYNYNGSSIVTGCTITNNTSISNGGIIYNDGGKAVIGFNWIVGNSNMVIYSTGGSVNANLNWWGSNSDPSVHVNSNVDLTSWLVLTIHANPSAIPNNGNSTVTVDLLHSNTGTLLTGNLPSGIPVTFTTNLGTMGSSASLTDGSAQSQLKSGSKAGTATISATIDNQTVKTQVIIKDTIPPTASASPKGGLYNTTKTVTLKMSEAGKIYYTLNGTTPTSNSTLYTKPISITKTTTLKYLAMDLADNKSPVYTQKYTIDKTAPKVSSTSPKNGTTGISKTSTVTIKFNENIQTSTNINKITIKNQTTGKYITVTKTIKGNTLTIKTTKKSAKTWYTITIPKGAIKDIAGNNLTVNYSFKFQTGK</sequence>
<evidence type="ECO:0000313" key="11">
    <source>
        <dbReference type="EMBL" id="ADZ09729.1"/>
    </source>
</evidence>
<keyword evidence="6" id="KW-0472">Membrane</keyword>
<dbReference type="InterPro" id="IPR003368">
    <property type="entry name" value="POMP_repeat"/>
</dbReference>
<dbReference type="InterPro" id="IPR011050">
    <property type="entry name" value="Pectin_lyase_fold/virulence"/>
</dbReference>
<dbReference type="InterPro" id="IPR013783">
    <property type="entry name" value="Ig-like_fold"/>
</dbReference>
<dbReference type="Gene3D" id="2.60.40.1220">
    <property type="match status" value="1"/>
</dbReference>
<evidence type="ECO:0000256" key="7">
    <source>
        <dbReference type="ARBA" id="ARBA00023237"/>
    </source>
</evidence>
<evidence type="ECO:0000256" key="3">
    <source>
        <dbReference type="ARBA" id="ARBA00004613"/>
    </source>
</evidence>
<dbReference type="HOGENOM" id="CLU_013416_0_0_2"/>
<dbReference type="Pfam" id="PF13290">
    <property type="entry name" value="CHB_HEX_C_1"/>
    <property type="match status" value="1"/>
</dbReference>
<dbReference type="Pfam" id="PF13205">
    <property type="entry name" value="Big_5"/>
    <property type="match status" value="1"/>
</dbReference>
<dbReference type="Pfam" id="PF09134">
    <property type="entry name" value="Invasin_D3"/>
    <property type="match status" value="1"/>
</dbReference>
<gene>
    <name evidence="11" type="ordered locus">Metbo_1497</name>
</gene>
<reference evidence="12" key="1">
    <citation type="submission" date="2011-02" db="EMBL/GenBank/DDBJ databases">
        <title>Complete sequence of Methanobacterium sp. AL-21.</title>
        <authorList>
            <consortium name="US DOE Joint Genome Institute"/>
            <person name="Lucas S."/>
            <person name="Copeland A."/>
            <person name="Lapidus A."/>
            <person name="Cheng J.-F."/>
            <person name="Goodwin L."/>
            <person name="Pitluck S."/>
            <person name="Chertkov O."/>
            <person name="Detter J.C."/>
            <person name="Han C."/>
            <person name="Tapia R."/>
            <person name="Land M."/>
            <person name="Hauser L."/>
            <person name="Kyrpides N."/>
            <person name="Ivanova N."/>
            <person name="Mikhailova N."/>
            <person name="Pagani I."/>
            <person name="Cadillo-Quiroz H."/>
            <person name="Imachi H."/>
            <person name="Zinder S."/>
            <person name="Liu W."/>
            <person name="Woyke T."/>
        </authorList>
    </citation>
    <scope>NUCLEOTIDE SEQUENCE [LARGE SCALE GENOMIC DNA]</scope>
    <source>
        <strain evidence="12">AL-21</strain>
    </source>
</reference>
<dbReference type="EMBL" id="CP002551">
    <property type="protein sequence ID" value="ADZ09729.1"/>
    <property type="molecule type" value="Genomic_DNA"/>
</dbReference>
<dbReference type="SUPFAM" id="SSF49373">
    <property type="entry name" value="Invasin/intimin cell-adhesion fragments"/>
    <property type="match status" value="1"/>
</dbReference>
<dbReference type="GeneID" id="10277948"/>
<protein>
    <submittedName>
        <fullName evidence="11">Polymorphic outer membrane protein</fullName>
    </submittedName>
</protein>
<dbReference type="PANTHER" id="PTHR11319:SF35">
    <property type="entry name" value="OUTER MEMBRANE PROTEIN PMPC-RELATED"/>
    <property type="match status" value="1"/>
</dbReference>
<dbReference type="KEGG" id="mel:Metbo_1497"/>
<dbReference type="AlphaFoldDB" id="F0T8H8"/>
<evidence type="ECO:0000259" key="10">
    <source>
        <dbReference type="Pfam" id="PF13290"/>
    </source>
</evidence>
<keyword evidence="7" id="KW-0998">Cell outer membrane</keyword>
<dbReference type="InterPro" id="IPR012334">
    <property type="entry name" value="Pectin_lyas_fold"/>
</dbReference>